<comment type="subcellular location">
    <subcellularLocation>
        <location evidence="8">Cytoplasm</location>
    </subcellularLocation>
</comment>
<evidence type="ECO:0000256" key="1">
    <source>
        <dbReference type="ARBA" id="ARBA00006583"/>
    </source>
</evidence>
<dbReference type="InterPro" id="IPR003593">
    <property type="entry name" value="AAA+_ATPase"/>
</dbReference>
<accession>A0A2P2E998</accession>
<dbReference type="InterPro" id="IPR024633">
    <property type="entry name" value="DnaA_N_dom"/>
</dbReference>
<dbReference type="Proteomes" id="UP000245086">
    <property type="component" value="Unassembled WGS sequence"/>
</dbReference>
<dbReference type="Gene3D" id="1.10.1750.10">
    <property type="match status" value="1"/>
</dbReference>
<comment type="caution">
    <text evidence="14">The sequence shown here is derived from an EMBL/GenBank/DDBJ whole genome shotgun (WGS) entry which is preliminary data.</text>
</comment>
<dbReference type="Pfam" id="PF11638">
    <property type="entry name" value="DnaA_N"/>
    <property type="match status" value="1"/>
</dbReference>
<feature type="domain" description="Chromosomal replication initiator DnaA C-terminal" evidence="13">
    <location>
        <begin position="386"/>
        <end position="455"/>
    </location>
</feature>
<comment type="caution">
    <text evidence="8">Lacks conserved residue(s) required for the propagation of feature annotation.</text>
</comment>
<dbReference type="InterPro" id="IPR038454">
    <property type="entry name" value="DnaA_N_sf"/>
</dbReference>
<dbReference type="AlphaFoldDB" id="A0A2P2E998"/>
<evidence type="ECO:0000313" key="15">
    <source>
        <dbReference type="Proteomes" id="UP000245086"/>
    </source>
</evidence>
<evidence type="ECO:0000256" key="5">
    <source>
        <dbReference type="ARBA" id="ARBA00022840"/>
    </source>
</evidence>
<dbReference type="GO" id="GO:0006275">
    <property type="term" value="P:regulation of DNA replication"/>
    <property type="evidence" value="ECO:0007669"/>
    <property type="project" value="UniProtKB-UniRule"/>
</dbReference>
<dbReference type="SMART" id="SM00382">
    <property type="entry name" value="AAA"/>
    <property type="match status" value="1"/>
</dbReference>
<feature type="binding site" evidence="8">
    <location>
        <position position="184"/>
    </location>
    <ligand>
        <name>ATP</name>
        <dbReference type="ChEBI" id="CHEBI:30616"/>
    </ligand>
</feature>
<feature type="domain" description="AAA+ ATPase" evidence="12">
    <location>
        <begin position="170"/>
        <end position="296"/>
    </location>
</feature>
<keyword evidence="4 8" id="KW-0547">Nucleotide-binding</keyword>
<evidence type="ECO:0000256" key="4">
    <source>
        <dbReference type="ARBA" id="ARBA00022741"/>
    </source>
</evidence>
<evidence type="ECO:0000256" key="6">
    <source>
        <dbReference type="ARBA" id="ARBA00023121"/>
    </source>
</evidence>
<keyword evidence="6 8" id="KW-0446">Lipid-binding</keyword>
<evidence type="ECO:0000256" key="9">
    <source>
        <dbReference type="NCBIfam" id="TIGR00362"/>
    </source>
</evidence>
<evidence type="ECO:0000256" key="10">
    <source>
        <dbReference type="RuleBase" id="RU000577"/>
    </source>
</evidence>
<dbReference type="PANTHER" id="PTHR30050">
    <property type="entry name" value="CHROMOSOMAL REPLICATION INITIATOR PROTEIN DNAA"/>
    <property type="match status" value="1"/>
</dbReference>
<dbReference type="GO" id="GO:0005886">
    <property type="term" value="C:plasma membrane"/>
    <property type="evidence" value="ECO:0007669"/>
    <property type="project" value="TreeGrafter"/>
</dbReference>
<dbReference type="HAMAP" id="MF_00377">
    <property type="entry name" value="DnaA_bact"/>
    <property type="match status" value="1"/>
</dbReference>
<comment type="similarity">
    <text evidence="1 8 11">Belongs to the DnaA family.</text>
</comment>
<evidence type="ECO:0000256" key="7">
    <source>
        <dbReference type="ARBA" id="ARBA00023125"/>
    </source>
</evidence>
<dbReference type="Pfam" id="PF08299">
    <property type="entry name" value="Bac_DnaA_C"/>
    <property type="match status" value="1"/>
</dbReference>
<dbReference type="SMART" id="SM00760">
    <property type="entry name" value="Bac_DnaA_C"/>
    <property type="match status" value="1"/>
</dbReference>
<sequence length="478" mass="52110">MVQGVHSSVSATLDLAGCLPEFEVGTARSLWATALPRLRSEVGADAYRAWIEPLRLVGLDNASVTFGAPNGYAVARLTTDYLHRLQARWSALDPVGRRVRLIVADADMIHANSSLVQEANDDDAELGLAGTSAEPVELSASAKTFANFEVGEANRVAVAIARGLAEGPGTGDLVFFHGLHGVGKTHLLEAIAGRLRETSPKKRVLLLTAQRFLNEFQSALRDRETGPFKAAVRGADILLIDDLQLICGKSATQDEFFQTLDDLISRGRTVVCTADVAVDGLQGLNSRMRCVLQGGFTAKINEPDFELRRAIARRKISELNARRSGFDLSEEAIDLIAARITGTGRAVEGAVKQVFAASTLIGREASMEVVIEALSGNWSPPEKSVPVETIKRRVAAFYDLSLEDLVSQRRHRAVARPRQVAMYFCKRLTRRSFPDIGQRFGGRDHTTVMHAVKRIEELAAEDVAFAAELQEIGRKITE</sequence>
<dbReference type="RefSeq" id="WP_108984518.1">
    <property type="nucleotide sequence ID" value="NZ_BFBR01000003.1"/>
</dbReference>
<dbReference type="InterPro" id="IPR001957">
    <property type="entry name" value="Chromosome_initiator_DnaA"/>
</dbReference>
<reference evidence="14 15" key="1">
    <citation type="journal article" date="2018" name="Genome Announc.">
        <title>Draft Genome Sequence of "Candidatus Phycosocius bacilliformis," an Alphaproteobacterial Ectosymbiont of the Hydrocarbon-Producing Green Alga Botryococcus braunii.</title>
        <authorList>
            <person name="Tanabe Y."/>
            <person name="Yamaguchi H."/>
            <person name="Watanabe M.M."/>
        </authorList>
    </citation>
    <scope>NUCLEOTIDE SEQUENCE [LARGE SCALE GENOMIC DNA]</scope>
    <source>
        <strain evidence="14 15">BOTRYCO-2</strain>
    </source>
</reference>
<organism evidence="14 15">
    <name type="scientific">Candidatus Phycosocius bacilliformis</name>
    <dbReference type="NCBI Taxonomy" id="1445552"/>
    <lineage>
        <taxon>Bacteria</taxon>
        <taxon>Pseudomonadati</taxon>
        <taxon>Pseudomonadota</taxon>
        <taxon>Alphaproteobacteria</taxon>
        <taxon>Caulobacterales</taxon>
        <taxon>Caulobacterales incertae sedis</taxon>
        <taxon>Candidatus Phycosocius</taxon>
    </lineage>
</organism>
<evidence type="ECO:0000256" key="11">
    <source>
        <dbReference type="RuleBase" id="RU004227"/>
    </source>
</evidence>
<proteinExistence type="inferred from homology"/>
<comment type="function">
    <text evidence="8 10">Plays an essential role in the initiation and regulation of chromosomal replication. ATP-DnaA binds to the origin of replication (oriC) to initiate formation of the DNA replication initiation complex once per cell cycle. Binds the DnaA box (a 9 base pair repeat at the origin) and separates the double-stranded (ds)DNA. Forms a right-handed helical filament on oriC DNA; dsDNA binds to the exterior of the filament while single-stranded (ss)DNA is stabiized in the filament's interior. The ATP-DnaA-oriC complex binds and stabilizes one strand of the AT-rich DNA unwinding element (DUE), permitting loading of DNA polymerase. After initiation quickly degrades to an ADP-DnaA complex that is not apt for DNA replication. Binds acidic phospholipids.</text>
</comment>
<dbReference type="InterPro" id="IPR020591">
    <property type="entry name" value="Chromosome_initiator_DnaA-like"/>
</dbReference>
<dbReference type="EMBL" id="BFBR01000003">
    <property type="protein sequence ID" value="GBF57647.1"/>
    <property type="molecule type" value="Genomic_DNA"/>
</dbReference>
<name>A0A2P2E998_9PROT</name>
<dbReference type="GO" id="GO:0008289">
    <property type="term" value="F:lipid binding"/>
    <property type="evidence" value="ECO:0007669"/>
    <property type="project" value="UniProtKB-KW"/>
</dbReference>
<evidence type="ECO:0000259" key="12">
    <source>
        <dbReference type="SMART" id="SM00382"/>
    </source>
</evidence>
<dbReference type="Gene3D" id="3.40.50.300">
    <property type="entry name" value="P-loop containing nucleotide triphosphate hydrolases"/>
    <property type="match status" value="1"/>
</dbReference>
<dbReference type="GO" id="GO:0005737">
    <property type="term" value="C:cytoplasm"/>
    <property type="evidence" value="ECO:0007669"/>
    <property type="project" value="UniProtKB-SubCell"/>
</dbReference>
<dbReference type="PRINTS" id="PR00051">
    <property type="entry name" value="DNAA"/>
</dbReference>
<dbReference type="InterPro" id="IPR010921">
    <property type="entry name" value="Trp_repressor/repl_initiator"/>
</dbReference>
<dbReference type="PROSITE" id="PS01008">
    <property type="entry name" value="DNAA"/>
    <property type="match status" value="1"/>
</dbReference>
<dbReference type="CDD" id="cd00009">
    <property type="entry name" value="AAA"/>
    <property type="match status" value="1"/>
</dbReference>
<evidence type="ECO:0000256" key="3">
    <source>
        <dbReference type="ARBA" id="ARBA00022705"/>
    </source>
</evidence>
<dbReference type="InterPro" id="IPR027417">
    <property type="entry name" value="P-loop_NTPase"/>
</dbReference>
<dbReference type="Pfam" id="PF00308">
    <property type="entry name" value="Bac_DnaA"/>
    <property type="match status" value="1"/>
</dbReference>
<evidence type="ECO:0000259" key="13">
    <source>
        <dbReference type="SMART" id="SM00760"/>
    </source>
</evidence>
<dbReference type="CDD" id="cd06571">
    <property type="entry name" value="Bac_DnaA_C"/>
    <property type="match status" value="1"/>
</dbReference>
<comment type="domain">
    <text evidence="8">Domain I is involved in oligomerization and binding regulators, domain II is flexibile and of varying length in different bacteria, domain III forms the AAA+ region, while domain IV binds dsDNA.</text>
</comment>
<evidence type="ECO:0000256" key="8">
    <source>
        <dbReference type="HAMAP-Rule" id="MF_00377"/>
    </source>
</evidence>
<feature type="binding site" evidence="8">
    <location>
        <position position="185"/>
    </location>
    <ligand>
        <name>ATP</name>
        <dbReference type="ChEBI" id="CHEBI:30616"/>
    </ligand>
</feature>
<keyword evidence="5 8" id="KW-0067">ATP-binding</keyword>
<feature type="binding site" evidence="8">
    <location>
        <position position="181"/>
    </location>
    <ligand>
        <name>ATP</name>
        <dbReference type="ChEBI" id="CHEBI:30616"/>
    </ligand>
</feature>
<dbReference type="Gene3D" id="1.10.8.60">
    <property type="match status" value="1"/>
</dbReference>
<dbReference type="GO" id="GO:0005524">
    <property type="term" value="F:ATP binding"/>
    <property type="evidence" value="ECO:0007669"/>
    <property type="project" value="UniProtKB-UniRule"/>
</dbReference>
<dbReference type="GO" id="GO:0006270">
    <property type="term" value="P:DNA replication initiation"/>
    <property type="evidence" value="ECO:0007669"/>
    <property type="project" value="UniProtKB-UniRule"/>
</dbReference>
<dbReference type="InterPro" id="IPR013317">
    <property type="entry name" value="DnaA_dom"/>
</dbReference>
<dbReference type="SUPFAM" id="SSF52540">
    <property type="entry name" value="P-loop containing nucleoside triphosphate hydrolases"/>
    <property type="match status" value="1"/>
</dbReference>
<dbReference type="NCBIfam" id="TIGR00362">
    <property type="entry name" value="DnaA"/>
    <property type="match status" value="1"/>
</dbReference>
<dbReference type="InterPro" id="IPR013159">
    <property type="entry name" value="DnaA_C"/>
</dbReference>
<dbReference type="PANTHER" id="PTHR30050:SF2">
    <property type="entry name" value="CHROMOSOMAL REPLICATION INITIATOR PROTEIN DNAA"/>
    <property type="match status" value="1"/>
</dbReference>
<keyword evidence="15" id="KW-1185">Reference proteome</keyword>
<dbReference type="SUPFAM" id="SSF48295">
    <property type="entry name" value="TrpR-like"/>
    <property type="match status" value="1"/>
</dbReference>
<feature type="binding site" evidence="8">
    <location>
        <position position="183"/>
    </location>
    <ligand>
        <name>ATP</name>
        <dbReference type="ChEBI" id="CHEBI:30616"/>
    </ligand>
</feature>
<dbReference type="OrthoDB" id="9807019at2"/>
<protein>
    <recommendedName>
        <fullName evidence="8 9">Chromosomal replication initiator protein DnaA</fullName>
    </recommendedName>
</protein>
<comment type="subunit">
    <text evidence="8">Oligomerizes as a right-handed, spiral filament on DNA at oriC.</text>
</comment>
<keyword evidence="7 8" id="KW-0238">DNA-binding</keyword>
<dbReference type="InterPro" id="IPR018312">
    <property type="entry name" value="Chromosome_initiator_DnaA_CS"/>
</dbReference>
<keyword evidence="3 8" id="KW-0235">DNA replication</keyword>
<keyword evidence="2 8" id="KW-0963">Cytoplasm</keyword>
<evidence type="ECO:0000256" key="2">
    <source>
        <dbReference type="ARBA" id="ARBA00022490"/>
    </source>
</evidence>
<feature type="region of interest" description="Domain I, interacts with DnaA modulators" evidence="8">
    <location>
        <begin position="1"/>
        <end position="123"/>
    </location>
</feature>
<dbReference type="Gene3D" id="3.30.300.180">
    <property type="match status" value="1"/>
</dbReference>
<feature type="region of interest" description="Domain IV, binds dsDNA" evidence="8">
    <location>
        <begin position="359"/>
        <end position="478"/>
    </location>
</feature>
<gene>
    <name evidence="14" type="primary">dnaA_3</name>
    <name evidence="8" type="synonym">dnaA</name>
    <name evidence="14" type="ORF">PbB2_01316</name>
</gene>
<dbReference type="GO" id="GO:0003688">
    <property type="term" value="F:DNA replication origin binding"/>
    <property type="evidence" value="ECO:0007669"/>
    <property type="project" value="UniProtKB-UniRule"/>
</dbReference>
<evidence type="ECO:0000313" key="14">
    <source>
        <dbReference type="EMBL" id="GBF57647.1"/>
    </source>
</evidence>